<organism evidence="2 3">
    <name type="scientific">Candidatus Gottesmanbacteria bacterium GW2011_GWB1_49_7</name>
    <dbReference type="NCBI Taxonomy" id="1618448"/>
    <lineage>
        <taxon>Bacteria</taxon>
        <taxon>Candidatus Gottesmaniibacteriota</taxon>
    </lineage>
</organism>
<dbReference type="EMBL" id="LCQD01000038">
    <property type="protein sequence ID" value="KKW10428.1"/>
    <property type="molecule type" value="Genomic_DNA"/>
</dbReference>
<proteinExistence type="predicted"/>
<feature type="compositionally biased region" description="Basic and acidic residues" evidence="1">
    <location>
        <begin position="104"/>
        <end position="125"/>
    </location>
</feature>
<dbReference type="Proteomes" id="UP000034588">
    <property type="component" value="Unassembled WGS sequence"/>
</dbReference>
<comment type="caution">
    <text evidence="2">The sequence shown here is derived from an EMBL/GenBank/DDBJ whole genome shotgun (WGS) entry which is preliminary data.</text>
</comment>
<protein>
    <submittedName>
        <fullName evidence="2">RNA polymerase sigma factor</fullName>
    </submittedName>
</protein>
<accession>A0A0G1VVA4</accession>
<name>A0A0G1VVA4_9BACT</name>
<evidence type="ECO:0000313" key="3">
    <source>
        <dbReference type="Proteomes" id="UP000034588"/>
    </source>
</evidence>
<dbReference type="AlphaFoldDB" id="A0A0G1VVA4"/>
<gene>
    <name evidence="2" type="ORF">UY48_C0038G0028</name>
</gene>
<sequence>MTEETAPKGPTRKEQRDKLMEGVKNAIERSGHAGITAPGIAKVLNLLSGDAEKDKEVLHEMRAVARAVVKKNGWSRINRDGRQKLYQAITDDEAKKQLAAADAVRAEKVVKARTERKSKRASKEASDDEEEDSDEEDSDEEDSEDEEDDSEDDD</sequence>
<reference evidence="2 3" key="1">
    <citation type="journal article" date="2015" name="Nature">
        <title>rRNA introns, odd ribosomes, and small enigmatic genomes across a large radiation of phyla.</title>
        <authorList>
            <person name="Brown C.T."/>
            <person name="Hug L.A."/>
            <person name="Thomas B.C."/>
            <person name="Sharon I."/>
            <person name="Castelle C.J."/>
            <person name="Singh A."/>
            <person name="Wilkins M.J."/>
            <person name="Williams K.H."/>
            <person name="Banfield J.F."/>
        </authorList>
    </citation>
    <scope>NUCLEOTIDE SEQUENCE [LARGE SCALE GENOMIC DNA]</scope>
</reference>
<evidence type="ECO:0000313" key="2">
    <source>
        <dbReference type="EMBL" id="KKW10428.1"/>
    </source>
</evidence>
<feature type="region of interest" description="Disordered" evidence="1">
    <location>
        <begin position="102"/>
        <end position="154"/>
    </location>
</feature>
<evidence type="ECO:0000256" key="1">
    <source>
        <dbReference type="SAM" id="MobiDB-lite"/>
    </source>
</evidence>
<feature type="compositionally biased region" description="Acidic residues" evidence="1">
    <location>
        <begin position="126"/>
        <end position="154"/>
    </location>
</feature>